<name>A0A5D8Q964_9THEO</name>
<keyword evidence="3" id="KW-0819">tRNA processing</keyword>
<dbReference type="InterPro" id="IPR032828">
    <property type="entry name" value="PolyA_RNA-bd"/>
</dbReference>
<protein>
    <recommendedName>
        <fullName evidence="13">CCA tRNA nucleotidyltransferase</fullName>
    </recommendedName>
</protein>
<dbReference type="PANTHER" id="PTHR46173:SF1">
    <property type="entry name" value="CCA TRNA NUCLEOTIDYLTRANSFERASE 1, MITOCHONDRIAL"/>
    <property type="match status" value="1"/>
</dbReference>
<evidence type="ECO:0000256" key="3">
    <source>
        <dbReference type="ARBA" id="ARBA00022694"/>
    </source>
</evidence>
<accession>A0A5D8Q964</accession>
<comment type="cofactor">
    <cofactor evidence="1">
        <name>Mg(2+)</name>
        <dbReference type="ChEBI" id="CHEBI:18420"/>
    </cofactor>
</comment>
<dbReference type="SUPFAM" id="SSF81301">
    <property type="entry name" value="Nucleotidyltransferase"/>
    <property type="match status" value="1"/>
</dbReference>
<comment type="caution">
    <text evidence="11">The sequence shown here is derived from an EMBL/GenBank/DDBJ whole genome shotgun (WGS) entry which is preliminary data.</text>
</comment>
<dbReference type="CDD" id="cd05398">
    <property type="entry name" value="NT_ClassII-CCAase"/>
    <property type="match status" value="1"/>
</dbReference>
<reference evidence="11 12" key="1">
    <citation type="submission" date="2019-08" db="EMBL/GenBank/DDBJ databases">
        <title>Calorimonas adulescens gen. nov., sp. nov., an anaerobic thermophilic bacterium from Sakhalin hot spring.</title>
        <authorList>
            <person name="Khomyakova M.A."/>
            <person name="Merkel A.Y."/>
            <person name="Novikov A."/>
            <person name="Bonch-Osmolovskaya E.A."/>
            <person name="Slobodkin A.I."/>
        </authorList>
    </citation>
    <scope>NUCLEOTIDE SEQUENCE [LARGE SCALE GENOMIC DNA]</scope>
    <source>
        <strain evidence="11 12">A05MB</strain>
    </source>
</reference>
<keyword evidence="6" id="KW-0547">Nucleotide-binding</keyword>
<dbReference type="AlphaFoldDB" id="A0A5D8Q964"/>
<keyword evidence="8" id="KW-0694">RNA-binding</keyword>
<evidence type="ECO:0000256" key="2">
    <source>
        <dbReference type="ARBA" id="ARBA00022679"/>
    </source>
</evidence>
<dbReference type="Pfam" id="PF01743">
    <property type="entry name" value="PolyA_pol"/>
    <property type="match status" value="1"/>
</dbReference>
<organism evidence="11 12">
    <name type="scientific">Calorimonas adulescens</name>
    <dbReference type="NCBI Taxonomy" id="2606906"/>
    <lineage>
        <taxon>Bacteria</taxon>
        <taxon>Bacillati</taxon>
        <taxon>Bacillota</taxon>
        <taxon>Clostridia</taxon>
        <taxon>Thermoanaerobacterales</taxon>
        <taxon>Thermoanaerobacteraceae</taxon>
        <taxon>Calorimonas</taxon>
    </lineage>
</organism>
<evidence type="ECO:0000259" key="9">
    <source>
        <dbReference type="Pfam" id="PF01743"/>
    </source>
</evidence>
<proteinExistence type="inferred from homology"/>
<dbReference type="RefSeq" id="WP_149545928.1">
    <property type="nucleotide sequence ID" value="NZ_VTPS01000018.1"/>
</dbReference>
<evidence type="ECO:0000313" key="11">
    <source>
        <dbReference type="EMBL" id="TZE81061.1"/>
    </source>
</evidence>
<dbReference type="GO" id="GO:0008033">
    <property type="term" value="P:tRNA processing"/>
    <property type="evidence" value="ECO:0007669"/>
    <property type="project" value="UniProtKB-KW"/>
</dbReference>
<dbReference type="GO" id="GO:0046872">
    <property type="term" value="F:metal ion binding"/>
    <property type="evidence" value="ECO:0007669"/>
    <property type="project" value="UniProtKB-KW"/>
</dbReference>
<keyword evidence="12" id="KW-1185">Reference proteome</keyword>
<dbReference type="Proteomes" id="UP000322976">
    <property type="component" value="Unassembled WGS sequence"/>
</dbReference>
<evidence type="ECO:0000256" key="8">
    <source>
        <dbReference type="RuleBase" id="RU003953"/>
    </source>
</evidence>
<dbReference type="GO" id="GO:0016779">
    <property type="term" value="F:nucleotidyltransferase activity"/>
    <property type="evidence" value="ECO:0007669"/>
    <property type="project" value="UniProtKB-KW"/>
</dbReference>
<evidence type="ECO:0000256" key="6">
    <source>
        <dbReference type="ARBA" id="ARBA00022741"/>
    </source>
</evidence>
<dbReference type="GO" id="GO:0000166">
    <property type="term" value="F:nucleotide binding"/>
    <property type="evidence" value="ECO:0007669"/>
    <property type="project" value="UniProtKB-KW"/>
</dbReference>
<dbReference type="Gene3D" id="3.30.460.10">
    <property type="entry name" value="Beta Polymerase, domain 2"/>
    <property type="match status" value="1"/>
</dbReference>
<dbReference type="SUPFAM" id="SSF81891">
    <property type="entry name" value="Poly A polymerase C-terminal region-like"/>
    <property type="match status" value="1"/>
</dbReference>
<evidence type="ECO:0000256" key="5">
    <source>
        <dbReference type="ARBA" id="ARBA00022723"/>
    </source>
</evidence>
<feature type="domain" description="Poly A polymerase head" evidence="9">
    <location>
        <begin position="17"/>
        <end position="140"/>
    </location>
</feature>
<evidence type="ECO:0000259" key="10">
    <source>
        <dbReference type="Pfam" id="PF12627"/>
    </source>
</evidence>
<evidence type="ECO:0008006" key="13">
    <source>
        <dbReference type="Google" id="ProtNLM"/>
    </source>
</evidence>
<gene>
    <name evidence="11" type="ORF">FWJ32_10595</name>
</gene>
<evidence type="ECO:0000256" key="4">
    <source>
        <dbReference type="ARBA" id="ARBA00022695"/>
    </source>
</evidence>
<dbReference type="GO" id="GO:0000049">
    <property type="term" value="F:tRNA binding"/>
    <property type="evidence" value="ECO:0007669"/>
    <property type="project" value="TreeGrafter"/>
</dbReference>
<keyword evidence="4" id="KW-0548">Nucleotidyltransferase</keyword>
<keyword evidence="7" id="KW-0460">Magnesium</keyword>
<evidence type="ECO:0000313" key="12">
    <source>
        <dbReference type="Proteomes" id="UP000322976"/>
    </source>
</evidence>
<dbReference type="Pfam" id="PF12627">
    <property type="entry name" value="PolyA_pol_RNAbd"/>
    <property type="match status" value="1"/>
</dbReference>
<dbReference type="InterPro" id="IPR043519">
    <property type="entry name" value="NT_sf"/>
</dbReference>
<feature type="domain" description="tRNA nucleotidyltransferase/poly(A) polymerase RNA and SrmB- binding" evidence="10">
    <location>
        <begin position="168"/>
        <end position="229"/>
    </location>
</feature>
<dbReference type="InterPro" id="IPR002646">
    <property type="entry name" value="PolA_pol_head_dom"/>
</dbReference>
<sequence length="516" mass="59963">MSLNDVINVFKSNSIEAYFVGGSVRDEIMGRKSSDIDFAVPLKPEEVMMVFKEASFKVIPTGLKYGTITVLDDGTGYEVTTFRQDISYSDSRHPDMVVYASDIRSDLSRRDFTVNAIAKSLDGEIIDPFNGTEDIKNKIIKCVGNPYERFNEDALRIMRGIRLAVVLGFEIEKNTLSAMRELSYKLKEISAERIQVEFVKAMTSDNPDRAMDYFLETGVFHIILPEIEQAVGMKQNKYHEFTVYEHIKRVVTGVPQDKVLRIAALLHDVGKVFTRSYLMTISGVVYKSGDSIYLHADNEYLLYGRKFTRYINKKVLVKGHYQYNHPERRIIVKHIEETKTGVEKSIDETDIKFIGHEVFSEQIGGEFLNRLRFDNDTKDAVLNLVRHHMDVIKYRPATEYDIKRIMVSIGRRDVERFIELYRADGDAKGKGKVDQDWFLKEYMRLLDEDFPYSVNELNCDGLGSKIIDIYYEMKGRRPKEEIKRIKEDIFDRVLRDNSLNNERDIINIIREILKRY</sequence>
<keyword evidence="5" id="KW-0479">Metal-binding</keyword>
<dbReference type="EMBL" id="VTPS01000018">
    <property type="protein sequence ID" value="TZE81061.1"/>
    <property type="molecule type" value="Genomic_DNA"/>
</dbReference>
<dbReference type="Gene3D" id="1.10.3090.10">
    <property type="entry name" value="cca-adding enzyme, domain 2"/>
    <property type="match status" value="2"/>
</dbReference>
<dbReference type="PANTHER" id="PTHR46173">
    <property type="entry name" value="CCA TRNA NUCLEOTIDYLTRANSFERASE 1, MITOCHONDRIAL"/>
    <property type="match status" value="1"/>
</dbReference>
<evidence type="ECO:0000256" key="1">
    <source>
        <dbReference type="ARBA" id="ARBA00001946"/>
    </source>
</evidence>
<comment type="similarity">
    <text evidence="8">Belongs to the tRNA nucleotidyltransferase/poly(A) polymerase family.</text>
</comment>
<dbReference type="InterPro" id="IPR050264">
    <property type="entry name" value="Bact_CCA-adding_enz_type3_sf"/>
</dbReference>
<evidence type="ECO:0000256" key="7">
    <source>
        <dbReference type="ARBA" id="ARBA00022842"/>
    </source>
</evidence>
<keyword evidence="2 8" id="KW-0808">Transferase</keyword>